<keyword evidence="2" id="KW-0436">Ligase</keyword>
<dbReference type="Gene3D" id="3.40.50.12780">
    <property type="entry name" value="N-terminal domain of ligase-like"/>
    <property type="match status" value="1"/>
</dbReference>
<accession>A0ABT4MWN5</accession>
<sequence>MASDPEGEQLMWTSVSTLGDIVDRQAEISPGTALVIGNTRLSYPELSQRTDQFAASLIGLGVKAGDKVGILMPNCLDFVLALIASAKIGAISVPINGRFKVHEAGYVIDHADVAVLLTSGAAPGTDFPALIAEVLGAASRAHEVPNPRLLHVVSFSGDQVGFLDRNAFEQAGVGVESSAVKTMQSRVRVRDIALLMYTSGTTARPKGCLLTHEAIGRQGEKIAKTRLMLTSEDSFWDPLPLFHCGGIVPMFGVFSAGATYCHAGHFDPTESLQTIAAEKCTVLYPSFEAIWLPILNHPDFGTTDLSHVRLIQNIATPERMAQYEKRMPWARQVTSYGSTECATNLTMGHPDDPLNIRISTLGRVVDGMEAKIVDPETGDEVPAGTMGELCFRGYSCFEGYYKDPAQTAASFDDEGFFHSGDRASIDPDGIMRFGGRLKDMLKIGGENAAALEIEDFLARHEAIRVVQIVGVPDEKYGEVAAAFVELNDGHALSVAQLWQFCLDSIASYKVPRYLRIVSDWPMSGTKIKKFELRAALAAELSAAGIKAAPDIRSAEPI</sequence>
<protein>
    <submittedName>
        <fullName evidence="5">AMP-binding protein</fullName>
    </submittedName>
</protein>
<evidence type="ECO:0000256" key="2">
    <source>
        <dbReference type="ARBA" id="ARBA00022598"/>
    </source>
</evidence>
<feature type="domain" description="AMP-dependent synthetase/ligase" evidence="3">
    <location>
        <begin position="24"/>
        <end position="401"/>
    </location>
</feature>
<dbReference type="Pfam" id="PF13193">
    <property type="entry name" value="AMP-binding_C"/>
    <property type="match status" value="1"/>
</dbReference>
<dbReference type="PANTHER" id="PTHR43201">
    <property type="entry name" value="ACYL-COA SYNTHETASE"/>
    <property type="match status" value="1"/>
</dbReference>
<comment type="caution">
    <text evidence="5">The sequence shown here is derived from an EMBL/GenBank/DDBJ whole genome shotgun (WGS) entry which is preliminary data.</text>
</comment>
<dbReference type="InterPro" id="IPR025110">
    <property type="entry name" value="AMP-bd_C"/>
</dbReference>
<reference evidence="5" key="1">
    <citation type="submission" date="2022-12" db="EMBL/GenBank/DDBJ databases">
        <authorList>
            <person name="Krivoruchko A.V."/>
            <person name="Elkin A."/>
        </authorList>
    </citation>
    <scope>NUCLEOTIDE SEQUENCE</scope>
    <source>
        <strain evidence="5">IEGM 1388</strain>
    </source>
</reference>
<evidence type="ECO:0000259" key="4">
    <source>
        <dbReference type="Pfam" id="PF13193"/>
    </source>
</evidence>
<evidence type="ECO:0000313" key="5">
    <source>
        <dbReference type="EMBL" id="MCZ4551414.1"/>
    </source>
</evidence>
<evidence type="ECO:0000259" key="3">
    <source>
        <dbReference type="Pfam" id="PF00501"/>
    </source>
</evidence>
<dbReference type="InterPro" id="IPR045851">
    <property type="entry name" value="AMP-bd_C_sf"/>
</dbReference>
<dbReference type="Pfam" id="PF00501">
    <property type="entry name" value="AMP-binding"/>
    <property type="match status" value="1"/>
</dbReference>
<organism evidence="5 6">
    <name type="scientific">Gordonia rubripertincta</name>
    <name type="common">Rhodococcus corallinus</name>
    <dbReference type="NCBI Taxonomy" id="36822"/>
    <lineage>
        <taxon>Bacteria</taxon>
        <taxon>Bacillati</taxon>
        <taxon>Actinomycetota</taxon>
        <taxon>Actinomycetes</taxon>
        <taxon>Mycobacteriales</taxon>
        <taxon>Gordoniaceae</taxon>
        <taxon>Gordonia</taxon>
    </lineage>
</organism>
<dbReference type="InterPro" id="IPR042099">
    <property type="entry name" value="ANL_N_sf"/>
</dbReference>
<dbReference type="Gene3D" id="3.30.300.30">
    <property type="match status" value="1"/>
</dbReference>
<dbReference type="InterPro" id="IPR000873">
    <property type="entry name" value="AMP-dep_synth/lig_dom"/>
</dbReference>
<keyword evidence="6" id="KW-1185">Reference proteome</keyword>
<dbReference type="EMBL" id="JAPWIE010000004">
    <property type="protein sequence ID" value="MCZ4551414.1"/>
    <property type="molecule type" value="Genomic_DNA"/>
</dbReference>
<dbReference type="Proteomes" id="UP001067235">
    <property type="component" value="Unassembled WGS sequence"/>
</dbReference>
<comment type="similarity">
    <text evidence="1">Belongs to the ATP-dependent AMP-binding enzyme family.</text>
</comment>
<proteinExistence type="inferred from homology"/>
<name>A0ABT4MWN5_GORRU</name>
<dbReference type="SUPFAM" id="SSF56801">
    <property type="entry name" value="Acetyl-CoA synthetase-like"/>
    <property type="match status" value="1"/>
</dbReference>
<evidence type="ECO:0000256" key="1">
    <source>
        <dbReference type="ARBA" id="ARBA00006432"/>
    </source>
</evidence>
<evidence type="ECO:0000313" key="6">
    <source>
        <dbReference type="Proteomes" id="UP001067235"/>
    </source>
</evidence>
<dbReference type="PANTHER" id="PTHR43201:SF5">
    <property type="entry name" value="MEDIUM-CHAIN ACYL-COA LIGASE ACSF2, MITOCHONDRIAL"/>
    <property type="match status" value="1"/>
</dbReference>
<gene>
    <name evidence="5" type="ORF">O4213_15590</name>
</gene>
<feature type="domain" description="AMP-binding enzyme C-terminal" evidence="4">
    <location>
        <begin position="452"/>
        <end position="524"/>
    </location>
</feature>